<sequence>MLSQVSLALLVAHAAAIAGHDHLVYKAEGKPGVQARQTTEGKFTFYQMNTALSGPCDMAYNPVDRLLYGEQQFINQLFSVNPSNGQVVEYEIPFTTGASNATLPISIPKPVGDRTGFSCAIRDGADGNIYASNGVRNQLVQLRTRDKRIRIFQNPPTVLGNLFPFNDIYTDAQGMWVTQTTGNVLQYFEYSQQRFTQQYTIPTPLSLPLGVFVASDGLVYGCEVIGNKIFTFNKRTKQFREYPLPVPLMTPSVVRAEKNGWVYFTLLTGNGMGRINMRTHKIELYRTNQDPAFGSVNTGPASDGRVWMSFFAPNNRLAGFDDKTLTYTYVDFPSGFQQFGIPGLVGSIPPYLNIAVSYRPGNALWFSSPTFNAVGRYSLDGRPAKRGDLVEEAEEAFES</sequence>
<evidence type="ECO:0000256" key="1">
    <source>
        <dbReference type="SAM" id="SignalP"/>
    </source>
</evidence>
<dbReference type="InterPro" id="IPR051344">
    <property type="entry name" value="Vgb"/>
</dbReference>
<dbReference type="EMBL" id="CP099428">
    <property type="protein sequence ID" value="USW58575.1"/>
    <property type="molecule type" value="Genomic_DNA"/>
</dbReference>
<dbReference type="SUPFAM" id="SSF63829">
    <property type="entry name" value="Calcium-dependent phosphotriesterase"/>
    <property type="match status" value="2"/>
</dbReference>
<feature type="signal peptide" evidence="1">
    <location>
        <begin position="1"/>
        <end position="16"/>
    </location>
</feature>
<dbReference type="Gene3D" id="2.130.10.10">
    <property type="entry name" value="YVTN repeat-like/Quinoprotein amine dehydrogenase"/>
    <property type="match status" value="1"/>
</dbReference>
<keyword evidence="3" id="KW-1185">Reference proteome</keyword>
<evidence type="ECO:0000313" key="3">
    <source>
        <dbReference type="Proteomes" id="UP001056384"/>
    </source>
</evidence>
<accession>A0A9Q9EPZ0</accession>
<dbReference type="Proteomes" id="UP001056384">
    <property type="component" value="Chromosome 11"/>
</dbReference>
<protein>
    <submittedName>
        <fullName evidence="2">WD40/YVTN repeat-like-containing domain superfamily</fullName>
    </submittedName>
</protein>
<dbReference type="InterPro" id="IPR015943">
    <property type="entry name" value="WD40/YVTN_repeat-like_dom_sf"/>
</dbReference>
<dbReference type="PANTHER" id="PTHR40274">
    <property type="entry name" value="VIRGINIAMYCIN B LYASE"/>
    <property type="match status" value="1"/>
</dbReference>
<evidence type="ECO:0000313" key="2">
    <source>
        <dbReference type="EMBL" id="USW58575.1"/>
    </source>
</evidence>
<reference evidence="2" key="1">
    <citation type="submission" date="2022-06" db="EMBL/GenBank/DDBJ databases">
        <title>Complete genome sequences of two strains of the flax pathogen Septoria linicola.</title>
        <authorList>
            <person name="Lapalu N."/>
            <person name="Simon A."/>
            <person name="Demenou B."/>
            <person name="Paumier D."/>
            <person name="Guillot M.-P."/>
            <person name="Gout L."/>
            <person name="Valade R."/>
        </authorList>
    </citation>
    <scope>NUCLEOTIDE SEQUENCE</scope>
    <source>
        <strain evidence="2">SE15195</strain>
    </source>
</reference>
<proteinExistence type="predicted"/>
<dbReference type="PANTHER" id="PTHR40274:SF3">
    <property type="entry name" value="VIRGINIAMYCIN B LYASE"/>
    <property type="match status" value="1"/>
</dbReference>
<dbReference type="AlphaFoldDB" id="A0A9Q9EPZ0"/>
<gene>
    <name evidence="2" type="ORF">Slin15195_G118940</name>
</gene>
<name>A0A9Q9EPZ0_9PEZI</name>
<keyword evidence="1" id="KW-0732">Signal</keyword>
<organism evidence="2 3">
    <name type="scientific">Septoria linicola</name>
    <dbReference type="NCBI Taxonomy" id="215465"/>
    <lineage>
        <taxon>Eukaryota</taxon>
        <taxon>Fungi</taxon>
        <taxon>Dikarya</taxon>
        <taxon>Ascomycota</taxon>
        <taxon>Pezizomycotina</taxon>
        <taxon>Dothideomycetes</taxon>
        <taxon>Dothideomycetidae</taxon>
        <taxon>Mycosphaerellales</taxon>
        <taxon>Mycosphaerellaceae</taxon>
        <taxon>Septoria</taxon>
    </lineage>
</organism>
<feature type="chain" id="PRO_5040341705" evidence="1">
    <location>
        <begin position="17"/>
        <end position="399"/>
    </location>
</feature>